<evidence type="ECO:0000313" key="1">
    <source>
        <dbReference type="EMBL" id="WMV54690.1"/>
    </source>
</evidence>
<protein>
    <submittedName>
        <fullName evidence="1">Uncharacterized protein</fullName>
    </submittedName>
</protein>
<proteinExistence type="predicted"/>
<dbReference type="EMBL" id="CP133622">
    <property type="protein sequence ID" value="WMV54690.1"/>
    <property type="molecule type" value="Genomic_DNA"/>
</dbReference>
<evidence type="ECO:0000313" key="2">
    <source>
        <dbReference type="Proteomes" id="UP001234989"/>
    </source>
</evidence>
<dbReference type="Proteomes" id="UP001234989">
    <property type="component" value="Chromosome 11"/>
</dbReference>
<dbReference type="AlphaFoldDB" id="A0AAF0UYY4"/>
<reference evidence="1" key="1">
    <citation type="submission" date="2023-08" db="EMBL/GenBank/DDBJ databases">
        <title>A de novo genome assembly of Solanum verrucosum Schlechtendal, a Mexican diploid species geographically isolated from the other diploid A-genome species in potato relatives.</title>
        <authorList>
            <person name="Hosaka K."/>
        </authorList>
    </citation>
    <scope>NUCLEOTIDE SEQUENCE</scope>
    <source>
        <tissue evidence="1">Young leaves</tissue>
    </source>
</reference>
<name>A0AAF0UYY4_SOLVR</name>
<sequence length="89" mass="10396">MHRTQYLELKNSRDNSHPKTARLIGYIRNYGHELLNSRTFMEGSSGIMGMNYSTQGLNDTSHLKIARLIRFMRNYGHELLNSRTFMGNM</sequence>
<gene>
    <name evidence="1" type="ORF">MTR67_048075</name>
</gene>
<keyword evidence="2" id="KW-1185">Reference proteome</keyword>
<organism evidence="1 2">
    <name type="scientific">Solanum verrucosum</name>
    <dbReference type="NCBI Taxonomy" id="315347"/>
    <lineage>
        <taxon>Eukaryota</taxon>
        <taxon>Viridiplantae</taxon>
        <taxon>Streptophyta</taxon>
        <taxon>Embryophyta</taxon>
        <taxon>Tracheophyta</taxon>
        <taxon>Spermatophyta</taxon>
        <taxon>Magnoliopsida</taxon>
        <taxon>eudicotyledons</taxon>
        <taxon>Gunneridae</taxon>
        <taxon>Pentapetalae</taxon>
        <taxon>asterids</taxon>
        <taxon>lamiids</taxon>
        <taxon>Solanales</taxon>
        <taxon>Solanaceae</taxon>
        <taxon>Solanoideae</taxon>
        <taxon>Solaneae</taxon>
        <taxon>Solanum</taxon>
    </lineage>
</organism>
<accession>A0AAF0UYY4</accession>